<dbReference type="AlphaFoldDB" id="A0A521FEU9"/>
<reference evidence="3 4" key="1">
    <citation type="submission" date="2017-05" db="EMBL/GenBank/DDBJ databases">
        <authorList>
            <person name="Varghese N."/>
            <person name="Submissions S."/>
        </authorList>
    </citation>
    <scope>NUCLEOTIDE SEQUENCE [LARGE SCALE GENOMIC DNA]</scope>
    <source>
        <strain evidence="3 4">DSM 21985</strain>
    </source>
</reference>
<dbReference type="Gene3D" id="2.60.120.260">
    <property type="entry name" value="Galactose-binding domain-like"/>
    <property type="match status" value="1"/>
</dbReference>
<sequence>MICSKVLNTALFILLTSIFLSKTILAQEVLIPKNSNWKYSNDGSFPGAAWVDFNYDDSSWPAGPGILGFGDGIEQTTLNSGLQTKQMAKEGTFASTAITGENLLENGNFSNGMTGWDQYIQTTNAAASFSAGNGILHASIADGGDQGWHVQLHQRDLTIEYGATYEVSFDAWADGNRAMSMTVGMQSSPYDEFTNESIDLTTSSQTFAFEFTMEDPTIPKPDSILTWVHPTWMYISTI</sequence>
<evidence type="ECO:0000256" key="1">
    <source>
        <dbReference type="ARBA" id="ARBA00022801"/>
    </source>
</evidence>
<name>A0A521FEU9_9BACT</name>
<dbReference type="InterPro" id="IPR008979">
    <property type="entry name" value="Galactose-bd-like_sf"/>
</dbReference>
<feature type="domain" description="CBM-cenC" evidence="2">
    <location>
        <begin position="102"/>
        <end position="218"/>
    </location>
</feature>
<keyword evidence="1" id="KW-0378">Hydrolase</keyword>
<accession>A0A521FEU9</accession>
<gene>
    <name evidence="3" type="ORF">SAMN06265219_11818</name>
</gene>
<dbReference type="SUPFAM" id="SSF49785">
    <property type="entry name" value="Galactose-binding domain-like"/>
    <property type="match status" value="1"/>
</dbReference>
<dbReference type="EMBL" id="FXTP01000018">
    <property type="protein sequence ID" value="SMO94712.1"/>
    <property type="molecule type" value="Genomic_DNA"/>
</dbReference>
<protein>
    <submittedName>
        <fullName evidence="3">Carbohydrate binding domain-containing protein</fullName>
    </submittedName>
</protein>
<evidence type="ECO:0000259" key="2">
    <source>
        <dbReference type="Pfam" id="PF02018"/>
    </source>
</evidence>
<evidence type="ECO:0000313" key="3">
    <source>
        <dbReference type="EMBL" id="SMO94712.1"/>
    </source>
</evidence>
<evidence type="ECO:0000313" key="4">
    <source>
        <dbReference type="Proteomes" id="UP000317557"/>
    </source>
</evidence>
<keyword evidence="4" id="KW-1185">Reference proteome</keyword>
<dbReference type="Proteomes" id="UP000317557">
    <property type="component" value="Unassembled WGS sequence"/>
</dbReference>
<dbReference type="InterPro" id="IPR003305">
    <property type="entry name" value="CenC_carb-bd"/>
</dbReference>
<organism evidence="3 4">
    <name type="scientific">Gracilimonas mengyeensis</name>
    <dbReference type="NCBI Taxonomy" id="1302730"/>
    <lineage>
        <taxon>Bacteria</taxon>
        <taxon>Pseudomonadati</taxon>
        <taxon>Balneolota</taxon>
        <taxon>Balneolia</taxon>
        <taxon>Balneolales</taxon>
        <taxon>Balneolaceae</taxon>
        <taxon>Gracilimonas</taxon>
    </lineage>
</organism>
<dbReference type="Pfam" id="PF02018">
    <property type="entry name" value="CBM_4_9"/>
    <property type="match status" value="1"/>
</dbReference>
<dbReference type="RefSeq" id="WP_142456001.1">
    <property type="nucleotide sequence ID" value="NZ_FXTP01000018.1"/>
</dbReference>
<dbReference type="GO" id="GO:0016798">
    <property type="term" value="F:hydrolase activity, acting on glycosyl bonds"/>
    <property type="evidence" value="ECO:0007669"/>
    <property type="project" value="InterPro"/>
</dbReference>
<proteinExistence type="predicted"/>
<dbReference type="OrthoDB" id="5381604at2"/>